<sequence length="406" mass="43218">MVQEPSNSSNHHLQQQLAKYGGGTGNGNGNGNGAATGVARASRKNKPKKIPQRGLGVAQLEKLRIEEQKKMGGGPSAATPSSHALNGGALCHLPAPTLHHHLPPPPPLSALSRPAAADHCGFPPALWSPADPAKHPYKRSLCPQPPLPMVRACPPHVTARRLHVYTDDGTRSQTLCKSFLDQVSTGLSLTAPSSHPPEPPSNQMYSSSSSSRRSSAAAPAPTEDEREPAGVDRSWPFMFEGMTPFTTTSKAFPPPPLPPFAVRTASDSGLADVTPDLSRYEFRATNYFSASAYPSCSDWTPEFGHCKDTGRSRDAGLLTLSSRPPQLMRQPHVVPSMHIPEYGGFSASASAVPSQLGSVSASPSSSSLPFYNFLPIGPVDHERAPSERKADVSDGEIDLELKLWKG</sequence>
<keyword evidence="1" id="KW-0678">Repressor</keyword>
<evidence type="ECO:0000313" key="5">
    <source>
        <dbReference type="EnsemblPlants" id="TraesCS3D02G147900.2"/>
    </source>
</evidence>
<feature type="region of interest" description="Disordered" evidence="4">
    <location>
        <begin position="96"/>
        <end position="115"/>
    </location>
</feature>
<feature type="compositionally biased region" description="Polar residues" evidence="4">
    <location>
        <begin position="1"/>
        <end position="17"/>
    </location>
</feature>
<dbReference type="PANTHER" id="PTHR33388:SF37">
    <property type="entry name" value="OS01G0212500 PROTEIN"/>
    <property type="match status" value="1"/>
</dbReference>
<reference evidence="5" key="2">
    <citation type="submission" date="2018-10" db="UniProtKB">
        <authorList>
            <consortium name="EnsemblPlants"/>
        </authorList>
    </citation>
    <scope>IDENTIFICATION</scope>
</reference>
<accession>A0A3B6GT92</accession>
<evidence type="ECO:0000256" key="4">
    <source>
        <dbReference type="SAM" id="MobiDB-lite"/>
    </source>
</evidence>
<feature type="compositionally biased region" description="Basic residues" evidence="4">
    <location>
        <begin position="41"/>
        <end position="51"/>
    </location>
</feature>
<evidence type="ECO:0000256" key="3">
    <source>
        <dbReference type="ARBA" id="ARBA00023163"/>
    </source>
</evidence>
<feature type="region of interest" description="Disordered" evidence="4">
    <location>
        <begin position="1"/>
        <end position="90"/>
    </location>
</feature>
<dbReference type="EnsemblPlants" id="TraesCS3D02G147900.2">
    <property type="protein sequence ID" value="TraesCS3D02G147900.2"/>
    <property type="gene ID" value="TraesCS3D02G147900"/>
</dbReference>
<gene>
    <name evidence="5" type="primary">LOC123077749</name>
</gene>
<feature type="compositionally biased region" description="Low complexity" evidence="4">
    <location>
        <begin position="206"/>
        <end position="221"/>
    </location>
</feature>
<feature type="region of interest" description="Disordered" evidence="4">
    <location>
        <begin position="187"/>
        <end position="234"/>
    </location>
</feature>
<organism evidence="5">
    <name type="scientific">Triticum aestivum</name>
    <name type="common">Wheat</name>
    <dbReference type="NCBI Taxonomy" id="4565"/>
    <lineage>
        <taxon>Eukaryota</taxon>
        <taxon>Viridiplantae</taxon>
        <taxon>Streptophyta</taxon>
        <taxon>Embryophyta</taxon>
        <taxon>Tracheophyta</taxon>
        <taxon>Spermatophyta</taxon>
        <taxon>Magnoliopsida</taxon>
        <taxon>Liliopsida</taxon>
        <taxon>Poales</taxon>
        <taxon>Poaceae</taxon>
        <taxon>BOP clade</taxon>
        <taxon>Pooideae</taxon>
        <taxon>Triticodae</taxon>
        <taxon>Triticeae</taxon>
        <taxon>Triticinae</taxon>
        <taxon>Triticum</taxon>
    </lineage>
</organism>
<dbReference type="InterPro" id="IPR040356">
    <property type="entry name" value="SPEAR"/>
</dbReference>
<dbReference type="Gramene" id="TraesCS3D03G0314400.1">
    <property type="protein sequence ID" value="TraesCS3D03G0314400.1.CDS"/>
    <property type="gene ID" value="TraesCS3D03G0314400"/>
</dbReference>
<keyword evidence="6" id="KW-1185">Reference proteome</keyword>
<name>A0A3B6GT92_WHEAT</name>
<feature type="compositionally biased region" description="Basic and acidic residues" evidence="4">
    <location>
        <begin position="61"/>
        <end position="70"/>
    </location>
</feature>
<evidence type="ECO:0000313" key="6">
    <source>
        <dbReference type="Proteomes" id="UP000019116"/>
    </source>
</evidence>
<dbReference type="Proteomes" id="UP000019116">
    <property type="component" value="Chromosome 3D"/>
</dbReference>
<dbReference type="AlphaFoldDB" id="A0A3B6GT92"/>
<reference evidence="5" key="1">
    <citation type="submission" date="2018-08" db="EMBL/GenBank/DDBJ databases">
        <authorList>
            <person name="Rossello M."/>
        </authorList>
    </citation>
    <scope>NUCLEOTIDE SEQUENCE [LARGE SCALE GENOMIC DNA]</scope>
    <source>
        <strain evidence="5">cv. Chinese Spring</strain>
    </source>
</reference>
<dbReference type="OrthoDB" id="1926221at2759"/>
<evidence type="ECO:0000256" key="1">
    <source>
        <dbReference type="ARBA" id="ARBA00022491"/>
    </source>
</evidence>
<keyword evidence="3" id="KW-0804">Transcription</keyword>
<dbReference type="Gramene" id="TraesPARA_EIv1.0_1083540.2">
    <property type="protein sequence ID" value="TraesPARA_EIv1.0_1083540.2.CDS"/>
    <property type="gene ID" value="TraesPARA_EIv1.0_1083540"/>
</dbReference>
<protein>
    <submittedName>
        <fullName evidence="5">Uncharacterized protein</fullName>
    </submittedName>
</protein>
<keyword evidence="2" id="KW-0805">Transcription regulation</keyword>
<feature type="compositionally biased region" description="Gly residues" evidence="4">
    <location>
        <begin position="20"/>
        <end position="34"/>
    </location>
</feature>
<dbReference type="Gramene" id="TraesCS3D02G147900.2">
    <property type="protein sequence ID" value="TraesCS3D02G147900.2"/>
    <property type="gene ID" value="TraesCS3D02G147900"/>
</dbReference>
<dbReference type="PANTHER" id="PTHR33388">
    <property type="entry name" value="OS01G0212500 PROTEIN"/>
    <property type="match status" value="1"/>
</dbReference>
<evidence type="ECO:0000256" key="2">
    <source>
        <dbReference type="ARBA" id="ARBA00023015"/>
    </source>
</evidence>
<proteinExistence type="predicted"/>
<dbReference type="GO" id="GO:0003700">
    <property type="term" value="F:DNA-binding transcription factor activity"/>
    <property type="evidence" value="ECO:0007669"/>
    <property type="project" value="InterPro"/>
</dbReference>